<keyword evidence="10" id="KW-1185">Reference proteome</keyword>
<evidence type="ECO:0000313" key="9">
    <source>
        <dbReference type="EMBL" id="KAG2171612.1"/>
    </source>
</evidence>
<evidence type="ECO:0000256" key="4">
    <source>
        <dbReference type="ARBA" id="ARBA00023125"/>
    </source>
</evidence>
<keyword evidence="4" id="KW-0238">DNA-binding</keyword>
<reference evidence="9" key="1">
    <citation type="submission" date="2020-12" db="EMBL/GenBank/DDBJ databases">
        <title>Metabolic potential, ecology and presence of endohyphal bacteria is reflected in genomic diversity of Mucoromycotina.</title>
        <authorList>
            <person name="Muszewska A."/>
            <person name="Okrasinska A."/>
            <person name="Steczkiewicz K."/>
            <person name="Drgas O."/>
            <person name="Orlowska M."/>
            <person name="Perlinska-Lenart U."/>
            <person name="Aleksandrzak-Piekarczyk T."/>
            <person name="Szatraj K."/>
            <person name="Zielenkiewicz U."/>
            <person name="Pilsyk S."/>
            <person name="Malc E."/>
            <person name="Mieczkowski P."/>
            <person name="Kruszewska J.S."/>
            <person name="Biernat P."/>
            <person name="Pawlowska J."/>
        </authorList>
    </citation>
    <scope>NUCLEOTIDE SEQUENCE</scope>
    <source>
        <strain evidence="9">WA0000067209</strain>
    </source>
</reference>
<dbReference type="EMBL" id="JAEPQZ010000020">
    <property type="protein sequence ID" value="KAG2171612.1"/>
    <property type="molecule type" value="Genomic_DNA"/>
</dbReference>
<sequence>MPPEENCVFKNPIKKRGPSKESLEDRLHKVEAMLSSLTETSPELQSMQEDTESIEGHSYGSPDSGKTFTDMPIGNESYFPAVPASTDLILTKKYSGFAAVAKSPSKSMEDSSRGLENLCVVDHYGYIRYYGSASGLSLFKKASYFRDRSFNVQDGREKIAYLELEKKKDPERSPLVAMPPPDLAQDLIDLYFEHCYPLLPILHKASFLEKLKSKTNQPSPLLLNAIFAVTSRFSDDERVKSASGSPYDNGSVFFDRAKELLDKDLDKVNLATVQAIILMSTHQYGVKKGNRAWLYNGMAFRMAQSMGLFRDCDHWNIPATEREERKRTFWCCFIVDQVTSTHYGRPTTLNEDDCDTTYPSEEDDISNGSAPVVEYMRCAIDLYKIMGRVMKHIYPATPKGLLSKSADQVVGALHDDLNHWHSNLPPSMRYNSLQEHGTHSDTRPPLALCQLHMCFYTVKIMLHRPHMLKVESQPVVSFPSLEICTSSAYAILNIIDDLASEKRLRFIGHYFIECMLAAGGTFIFLASSSSARGRDEAKMAIKKLLNAFETLDGNWAAATRYKKLFVVAATNDSREADKTDLSNGKKLWKGKAVLTQKTSSYSHDEAASLASDYDTPSNNIPDASVVDTPVNIFSTTDTAMDYPVESQYNGQKSPLITDTATVPLGMGSLNASYVESHGLYDPHVLQNMQDFTTQFLDFPTLEELFDF</sequence>
<dbReference type="PANTHER" id="PTHR31313">
    <property type="entry name" value="TY1 ENHANCER ACTIVATOR"/>
    <property type="match status" value="1"/>
</dbReference>
<feature type="compositionally biased region" description="Polar residues" evidence="7">
    <location>
        <begin position="36"/>
        <end position="48"/>
    </location>
</feature>
<dbReference type="InterPro" id="IPR051615">
    <property type="entry name" value="Transcr_Regulatory_Elem"/>
</dbReference>
<dbReference type="InterPro" id="IPR007219">
    <property type="entry name" value="XnlR_reg_dom"/>
</dbReference>
<dbReference type="CDD" id="cd12148">
    <property type="entry name" value="fungal_TF_MHR"/>
    <property type="match status" value="1"/>
</dbReference>
<evidence type="ECO:0000256" key="5">
    <source>
        <dbReference type="ARBA" id="ARBA00023163"/>
    </source>
</evidence>
<evidence type="ECO:0000259" key="8">
    <source>
        <dbReference type="SMART" id="SM00906"/>
    </source>
</evidence>
<dbReference type="GO" id="GO:0008270">
    <property type="term" value="F:zinc ion binding"/>
    <property type="evidence" value="ECO:0007669"/>
    <property type="project" value="InterPro"/>
</dbReference>
<evidence type="ECO:0000313" key="10">
    <source>
        <dbReference type="Proteomes" id="UP000654370"/>
    </source>
</evidence>
<keyword evidence="6" id="KW-0539">Nucleus</keyword>
<evidence type="ECO:0000256" key="1">
    <source>
        <dbReference type="ARBA" id="ARBA00022723"/>
    </source>
</evidence>
<feature type="domain" description="Xylanolytic transcriptional activator regulatory" evidence="8">
    <location>
        <begin position="292"/>
        <end position="365"/>
    </location>
</feature>
<gene>
    <name evidence="9" type="ORF">INT43_008338</name>
</gene>
<evidence type="ECO:0000256" key="3">
    <source>
        <dbReference type="ARBA" id="ARBA00023015"/>
    </source>
</evidence>
<keyword evidence="3" id="KW-0805">Transcription regulation</keyword>
<feature type="region of interest" description="Disordered" evidence="7">
    <location>
        <begin position="36"/>
        <end position="62"/>
    </location>
</feature>
<name>A0A8H7PCX8_MORIS</name>
<accession>A0A8H7PCX8</accession>
<evidence type="ECO:0000256" key="2">
    <source>
        <dbReference type="ARBA" id="ARBA00022833"/>
    </source>
</evidence>
<dbReference type="GO" id="GO:0003677">
    <property type="term" value="F:DNA binding"/>
    <property type="evidence" value="ECO:0007669"/>
    <property type="project" value="UniProtKB-KW"/>
</dbReference>
<dbReference type="SMART" id="SM00906">
    <property type="entry name" value="Fungal_trans"/>
    <property type="match status" value="1"/>
</dbReference>
<keyword evidence="2" id="KW-0862">Zinc</keyword>
<organism evidence="9 10">
    <name type="scientific">Mortierella isabellina</name>
    <name type="common">Filamentous fungus</name>
    <name type="synonym">Umbelopsis isabellina</name>
    <dbReference type="NCBI Taxonomy" id="91625"/>
    <lineage>
        <taxon>Eukaryota</taxon>
        <taxon>Fungi</taxon>
        <taxon>Fungi incertae sedis</taxon>
        <taxon>Mucoromycota</taxon>
        <taxon>Mucoromycotina</taxon>
        <taxon>Umbelopsidomycetes</taxon>
        <taxon>Umbelopsidales</taxon>
        <taxon>Umbelopsidaceae</taxon>
        <taxon>Umbelopsis</taxon>
    </lineage>
</organism>
<proteinExistence type="predicted"/>
<dbReference type="PANTHER" id="PTHR31313:SF81">
    <property type="entry name" value="TY1 ENHANCER ACTIVATOR"/>
    <property type="match status" value="1"/>
</dbReference>
<dbReference type="GO" id="GO:0006351">
    <property type="term" value="P:DNA-templated transcription"/>
    <property type="evidence" value="ECO:0007669"/>
    <property type="project" value="InterPro"/>
</dbReference>
<evidence type="ECO:0000256" key="6">
    <source>
        <dbReference type="ARBA" id="ARBA00023242"/>
    </source>
</evidence>
<dbReference type="Proteomes" id="UP000654370">
    <property type="component" value="Unassembled WGS sequence"/>
</dbReference>
<dbReference type="Pfam" id="PF04082">
    <property type="entry name" value="Fungal_trans"/>
    <property type="match status" value="1"/>
</dbReference>
<comment type="caution">
    <text evidence="9">The sequence shown here is derived from an EMBL/GenBank/DDBJ whole genome shotgun (WGS) entry which is preliminary data.</text>
</comment>
<keyword evidence="1" id="KW-0479">Metal-binding</keyword>
<evidence type="ECO:0000256" key="7">
    <source>
        <dbReference type="SAM" id="MobiDB-lite"/>
    </source>
</evidence>
<dbReference type="OrthoDB" id="39175at2759"/>
<feature type="region of interest" description="Disordered" evidence="7">
    <location>
        <begin position="1"/>
        <end position="24"/>
    </location>
</feature>
<dbReference type="AlphaFoldDB" id="A0A8H7PCX8"/>
<protein>
    <recommendedName>
        <fullName evidence="8">Xylanolytic transcriptional activator regulatory domain-containing protein</fullName>
    </recommendedName>
</protein>
<keyword evidence="5" id="KW-0804">Transcription</keyword>